<dbReference type="EMBL" id="FIFJ01000001">
    <property type="protein sequence ID" value="CYT64947.1"/>
    <property type="molecule type" value="Genomic_DNA"/>
</dbReference>
<dbReference type="RefSeq" id="WP_023371196.1">
    <property type="nucleotide sequence ID" value="NZ_CECR01000012.1"/>
</dbReference>
<proteinExistence type="predicted"/>
<protein>
    <submittedName>
        <fullName evidence="1">Uncharacterized protein</fullName>
    </submittedName>
</protein>
<reference evidence="1 2" key="1">
    <citation type="submission" date="2016-02" db="EMBL/GenBank/DDBJ databases">
        <authorList>
            <consortium name="Pathogen Informatics"/>
        </authorList>
    </citation>
    <scope>NUCLEOTIDE SEQUENCE [LARGE SCALE GENOMIC DNA]</scope>
    <source>
        <strain evidence="1 2">LOLA-SS005</strain>
    </source>
</reference>
<sequence>MPNITESTATINSQNIIPFPDPEINGMSFPPQKSVPVQITHDIIKSEKQTEESIMPQETYTKSEIDLKFEKLNSDVQHGFEKVDMIVDNLRQEMRDGFEKVDIKFEQVNQKLDYSINHILSETRNLLLEQQVKEKAEREQERKATNRWLVGIAISLAGLIISIIVNFFLKK</sequence>
<gene>
    <name evidence="1" type="ORF">ERS132356_00099</name>
</gene>
<dbReference type="AlphaFoldDB" id="A0A0Z8R015"/>
<organism evidence="1 2">
    <name type="scientific">Streptococcus suis</name>
    <dbReference type="NCBI Taxonomy" id="1307"/>
    <lineage>
        <taxon>Bacteria</taxon>
        <taxon>Bacillati</taxon>
        <taxon>Bacillota</taxon>
        <taxon>Bacilli</taxon>
        <taxon>Lactobacillales</taxon>
        <taxon>Streptococcaceae</taxon>
        <taxon>Streptococcus</taxon>
    </lineage>
</organism>
<evidence type="ECO:0000313" key="2">
    <source>
        <dbReference type="Proteomes" id="UP000075041"/>
    </source>
</evidence>
<dbReference type="Proteomes" id="UP000075041">
    <property type="component" value="Unassembled WGS sequence"/>
</dbReference>
<name>A0A0Z8R015_STRSU</name>
<accession>A0A0Z8R015</accession>
<comment type="caution">
    <text evidence="1">The sequence shown here is derived from an EMBL/GenBank/DDBJ whole genome shotgun (WGS) entry which is preliminary data.</text>
</comment>
<evidence type="ECO:0000313" key="1">
    <source>
        <dbReference type="EMBL" id="CYT64947.1"/>
    </source>
</evidence>